<keyword evidence="1" id="KW-0812">Transmembrane</keyword>
<keyword evidence="1" id="KW-0472">Membrane</keyword>
<proteinExistence type="predicted"/>
<keyword evidence="3" id="KW-1185">Reference proteome</keyword>
<gene>
    <name evidence="2" type="ORF">CCAP1982_LOCUS9031</name>
</gene>
<evidence type="ECO:0000313" key="3">
    <source>
        <dbReference type="Proteomes" id="UP000606786"/>
    </source>
</evidence>
<comment type="caution">
    <text evidence="2">The sequence shown here is derived from an EMBL/GenBank/DDBJ whole genome shotgun (WGS) entry which is preliminary data.</text>
</comment>
<sequence length="94" mass="10214">PQITRHNHNNIARCQITSPADTQATDSLLAAELVLVSVIVDVMAMALVRRVVYVTQFEQSRSFPALAATALATFLLALYISPAVRYGYFATGVC</sequence>
<accession>A0A811URL8</accession>
<evidence type="ECO:0000313" key="2">
    <source>
        <dbReference type="EMBL" id="CAD7000555.1"/>
    </source>
</evidence>
<feature type="non-terminal residue" evidence="2">
    <location>
        <position position="1"/>
    </location>
</feature>
<feature type="transmembrane region" description="Helical" evidence="1">
    <location>
        <begin position="28"/>
        <end position="48"/>
    </location>
</feature>
<keyword evidence="1" id="KW-1133">Transmembrane helix</keyword>
<dbReference type="Proteomes" id="UP000606786">
    <property type="component" value="Unassembled WGS sequence"/>
</dbReference>
<dbReference type="EMBL" id="CAJHJT010000012">
    <property type="protein sequence ID" value="CAD7000555.1"/>
    <property type="molecule type" value="Genomic_DNA"/>
</dbReference>
<name>A0A811URL8_CERCA</name>
<reference evidence="2" key="1">
    <citation type="submission" date="2020-11" db="EMBL/GenBank/DDBJ databases">
        <authorList>
            <person name="Whitehead M."/>
        </authorList>
    </citation>
    <scope>NUCLEOTIDE SEQUENCE</scope>
    <source>
        <strain evidence="2">EGII</strain>
    </source>
</reference>
<evidence type="ECO:0000256" key="1">
    <source>
        <dbReference type="SAM" id="Phobius"/>
    </source>
</evidence>
<organism evidence="2 3">
    <name type="scientific">Ceratitis capitata</name>
    <name type="common">Mediterranean fruit fly</name>
    <name type="synonym">Tephritis capitata</name>
    <dbReference type="NCBI Taxonomy" id="7213"/>
    <lineage>
        <taxon>Eukaryota</taxon>
        <taxon>Metazoa</taxon>
        <taxon>Ecdysozoa</taxon>
        <taxon>Arthropoda</taxon>
        <taxon>Hexapoda</taxon>
        <taxon>Insecta</taxon>
        <taxon>Pterygota</taxon>
        <taxon>Neoptera</taxon>
        <taxon>Endopterygota</taxon>
        <taxon>Diptera</taxon>
        <taxon>Brachycera</taxon>
        <taxon>Muscomorpha</taxon>
        <taxon>Tephritoidea</taxon>
        <taxon>Tephritidae</taxon>
        <taxon>Ceratitis</taxon>
        <taxon>Ceratitis</taxon>
    </lineage>
</organism>
<protein>
    <submittedName>
        <fullName evidence="2">(Mediterranean fruit fly) hypothetical protein</fullName>
    </submittedName>
</protein>
<feature type="transmembrane region" description="Helical" evidence="1">
    <location>
        <begin position="60"/>
        <end position="80"/>
    </location>
</feature>
<dbReference type="AlphaFoldDB" id="A0A811URL8"/>